<dbReference type="PROSITE" id="PS50082">
    <property type="entry name" value="WD_REPEATS_2"/>
    <property type="match status" value="2"/>
</dbReference>
<name>A0A6G0TGA2_APHGL</name>
<keyword evidence="2 4" id="KW-0853">WD repeat</keyword>
<dbReference type="InterPro" id="IPR036372">
    <property type="entry name" value="BEACH_dom_sf"/>
</dbReference>
<dbReference type="InterPro" id="IPR052651">
    <property type="entry name" value="WDR81"/>
</dbReference>
<dbReference type="SMART" id="SM00320">
    <property type="entry name" value="WD40"/>
    <property type="match status" value="5"/>
</dbReference>
<dbReference type="Pfam" id="PF00400">
    <property type="entry name" value="WD40"/>
    <property type="match status" value="3"/>
</dbReference>
<evidence type="ECO:0000256" key="4">
    <source>
        <dbReference type="PROSITE-ProRule" id="PRU00221"/>
    </source>
</evidence>
<dbReference type="Gene3D" id="1.10.510.10">
    <property type="entry name" value="Transferase(Phosphotransferase) domain 1"/>
    <property type="match status" value="1"/>
</dbReference>
<dbReference type="SMART" id="SM01026">
    <property type="entry name" value="Beach"/>
    <property type="match status" value="1"/>
</dbReference>
<keyword evidence="7" id="KW-1185">Reference proteome</keyword>
<dbReference type="SUPFAM" id="SSF50978">
    <property type="entry name" value="WD40 repeat-like"/>
    <property type="match status" value="1"/>
</dbReference>
<dbReference type="GO" id="GO:0035014">
    <property type="term" value="F:phosphatidylinositol 3-kinase regulator activity"/>
    <property type="evidence" value="ECO:0007669"/>
    <property type="project" value="TreeGrafter"/>
</dbReference>
<evidence type="ECO:0000256" key="3">
    <source>
        <dbReference type="ARBA" id="ARBA00022737"/>
    </source>
</evidence>
<dbReference type="InterPro" id="IPR019775">
    <property type="entry name" value="WD40_repeat_CS"/>
</dbReference>
<dbReference type="GO" id="GO:0005776">
    <property type="term" value="C:autophagosome"/>
    <property type="evidence" value="ECO:0007669"/>
    <property type="project" value="UniProtKB-SubCell"/>
</dbReference>
<reference evidence="6 7" key="1">
    <citation type="submission" date="2019-08" db="EMBL/GenBank/DDBJ databases">
        <title>The genome of the soybean aphid Biotype 1, its phylome, world population structure and adaptation to the North American continent.</title>
        <authorList>
            <person name="Giordano R."/>
            <person name="Donthu R.K."/>
            <person name="Hernandez A.G."/>
            <person name="Wright C.L."/>
            <person name="Zimin A.V."/>
        </authorList>
    </citation>
    <scope>NUCLEOTIDE SEQUENCE [LARGE SCALE GENOMIC DNA]</scope>
    <source>
        <tissue evidence="6">Whole aphids</tissue>
    </source>
</reference>
<dbReference type="PANTHER" id="PTHR44662:SF1">
    <property type="entry name" value="WD REPEAT-CONTAINING PROTEIN 81"/>
    <property type="match status" value="1"/>
</dbReference>
<gene>
    <name evidence="6" type="ORF">AGLY_009983</name>
</gene>
<dbReference type="InterPro" id="IPR000409">
    <property type="entry name" value="BEACH_dom"/>
</dbReference>
<proteinExistence type="predicted"/>
<dbReference type="OrthoDB" id="29306at2759"/>
<dbReference type="Proteomes" id="UP000475862">
    <property type="component" value="Unassembled WGS sequence"/>
</dbReference>
<dbReference type="CDD" id="cd06071">
    <property type="entry name" value="Beach"/>
    <property type="match status" value="1"/>
</dbReference>
<dbReference type="PANTHER" id="PTHR44662">
    <property type="entry name" value="WD REPEAT-CONTAINING PROTEIN 81"/>
    <property type="match status" value="1"/>
</dbReference>
<evidence type="ECO:0000313" key="7">
    <source>
        <dbReference type="Proteomes" id="UP000475862"/>
    </source>
</evidence>
<keyword evidence="3" id="KW-0677">Repeat</keyword>
<dbReference type="EMBL" id="VYZN01000039">
    <property type="protein sequence ID" value="KAE9532360.1"/>
    <property type="molecule type" value="Genomic_DNA"/>
</dbReference>
<evidence type="ECO:0000259" key="5">
    <source>
        <dbReference type="PROSITE" id="PS50197"/>
    </source>
</evidence>
<comment type="caution">
    <text evidence="6">The sequence shown here is derived from an EMBL/GenBank/DDBJ whole genome shotgun (WGS) entry which is preliminary data.</text>
</comment>
<comment type="subcellular location">
    <subcellularLocation>
        <location evidence="1">Cytoplasmic vesicle</location>
        <location evidence="1">Autophagosome</location>
    </subcellularLocation>
</comment>
<protein>
    <recommendedName>
        <fullName evidence="5">BEACH domain-containing protein</fullName>
    </recommendedName>
</protein>
<dbReference type="InterPro" id="IPR015943">
    <property type="entry name" value="WD40/YVTN_repeat-like_dom_sf"/>
</dbReference>
<dbReference type="InterPro" id="IPR011009">
    <property type="entry name" value="Kinase-like_dom_sf"/>
</dbReference>
<dbReference type="SUPFAM" id="SSF81837">
    <property type="entry name" value="BEACH domain"/>
    <property type="match status" value="1"/>
</dbReference>
<feature type="repeat" description="WD" evidence="4">
    <location>
        <begin position="1605"/>
        <end position="1645"/>
    </location>
</feature>
<evidence type="ECO:0000313" key="6">
    <source>
        <dbReference type="EMBL" id="KAE9532360.1"/>
    </source>
</evidence>
<feature type="domain" description="BEACH" evidence="5">
    <location>
        <begin position="290"/>
        <end position="559"/>
    </location>
</feature>
<dbReference type="SUPFAM" id="SSF56112">
    <property type="entry name" value="Protein kinase-like (PK-like)"/>
    <property type="match status" value="1"/>
</dbReference>
<dbReference type="PROSITE" id="PS50197">
    <property type="entry name" value="BEACH"/>
    <property type="match status" value="1"/>
</dbReference>
<accession>A0A6G0TGA2</accession>
<dbReference type="GO" id="GO:0035973">
    <property type="term" value="P:aggrephagy"/>
    <property type="evidence" value="ECO:0007669"/>
    <property type="project" value="TreeGrafter"/>
</dbReference>
<feature type="repeat" description="WD" evidence="4">
    <location>
        <begin position="1429"/>
        <end position="1464"/>
    </location>
</feature>
<sequence>MAWLDVVSKDLTIPVEYLKSTSNSKRFLASVHRIWFRDYINGIYRPFLHHEIFTNDDVRAKVQQVESLGDTWIYVLITVIQKVDKSMIPLARRHEAAHFDKDLSYSQQLQYVTVTNRKNLWKEAYKKYDGFFCREKFTHSNVCLSPHDTIIRDVLTRFYNCPIINLQEQSDNKTSSTTENESHSNILPANLVFETNKYFYLLQETNNVHSLQDCINYSPALLKSNHARPLFVLYQLLNAMQNTHDQGLVLGDITLSDIIVSPELWIRVLPKITDNISDADEFNNSYDETVKSLTFENLAETCEQWVRGNMTNFDYIMFLNKLAGRKYGDPKCHYVFPWVTDFSSRAGLNYRDLTKSKYRLNKGDRQLDLTYDIGDEKTSILTPHHVPDILSEITYYVYRSRVTPRSVLCRYIRTKFVPEEYPSSIQRMQQWSPDECIPEFFTDPSVFKSIHKELPDLGIPTWAENVQDLVDTHRAILESNYISERLHHWIDLTFGYKLSGSAAVKSKNVCLQLCDNHTYLSSSGIVQLFTQPHPQRLLPSPYFSRIPPIMPKLKTPPLSEEQHINVAADNETSMNGFIKYLDMSKIPLCLPPDYNPATPLITLDSLNNFLNGVCAKTLRSSTSNGFHTKDMTSYKKIIANRRAQEIQVLGCLIIELFLGDKVIAHGSNLSSLPFLKRLQSCRVIASTYQKDLPDCIRPVVKLLLQIDKIPLNENPSPFDFNWCSVITDYGLPPPTPHQLLIPSLSSSILRFPNYFSHVHNILRMYYNYKTVKSEMENVKNLLEENQKFALDMFDTLCIKLIEDIEQEMCELSESGTFGILADSTWIEFLIPMVIELLSDTNCNTLTALHLLEPSFKALGMQKSKDLLLDYVTRLYEDCLKDIGQENIPMHHKWLKLYQKSFLMKLISGFGTSVFLKNVVPILVETVGSGCNFNRAYPIPIQHLNDLCGSYPSYENSLNSVTDTSQAVKVVENDTLSLDDEALTNSIVSLKDVLLDDQGVIIDDDTQSADTNFSDDKNLDEVIIDCTEDGEDISPSCNTPDSEKFSSEENLKISEVSADSLVWVSVRIGPVHTSMYITKNLLKMLMLCYSESLQNEDKAKMVINCLMSIAGIYGEQVILVQYLPHISDVVSLCKRSKMTMSLESGLIGCVTLLKYLMSYFTKSTLNEISQDTLCKGIIHPMLRILSSQKVIFPSGATSRSSFATKLFETIYFFGLKQGHLISKTIQRLFLVFDKLRHFDPIIMTDTNPRQTYIIILILILGTFYRSQSNELNNSDSGDSPSTISADKPNVKTKAMEELCKVLTPQLAYHSYTLFVKYYGELFMQRTLINWNYIKELCVTYKEERVYSGYANIDYNNSTINFEEQLGTHLTLKGNKIHLQDEEIEVAEDAKTIVESSRHLRGNWLAYWEHEIGRNSRDTCFNFKQIKLQTFSGHQSTVKSLSVLDNENSFISSSRDKTVKLWSLRNQGDGNGVSQCQYTYSRHRKSVLSVAYLEKFRMVASCDSSIHVWDPWCGGRLLSSMNSIPVNILKCLPTPHPNILAASTHPTLHSIDPRNGKSVVELKISVNATGLIRCIAVPTNAHWVAVGQSSGYLTVIDLRTGQALANWKAHEGEVLQLLAVDSNTIVSSSLDQSLSVWNVSNGNLIYNMRGSPEPVHCLGLHRNELISGTTANRIGIHTGFTSEASFSSTKIRADIFKGVLTTMSVLSLNQLLLLGADSGNITLLC</sequence>
<dbReference type="Gene3D" id="2.130.10.10">
    <property type="entry name" value="YVTN repeat-like/Quinoprotein amine dehydrogenase"/>
    <property type="match status" value="2"/>
</dbReference>
<dbReference type="Gene3D" id="1.10.1540.10">
    <property type="entry name" value="BEACH domain"/>
    <property type="match status" value="1"/>
</dbReference>
<dbReference type="InterPro" id="IPR036322">
    <property type="entry name" value="WD40_repeat_dom_sf"/>
</dbReference>
<dbReference type="Pfam" id="PF02138">
    <property type="entry name" value="Beach"/>
    <property type="match status" value="1"/>
</dbReference>
<dbReference type="PROSITE" id="PS00678">
    <property type="entry name" value="WD_REPEATS_1"/>
    <property type="match status" value="1"/>
</dbReference>
<dbReference type="GO" id="GO:0005739">
    <property type="term" value="C:mitochondrion"/>
    <property type="evidence" value="ECO:0007669"/>
    <property type="project" value="TreeGrafter"/>
</dbReference>
<dbReference type="PROSITE" id="PS50294">
    <property type="entry name" value="WD_REPEATS_REGION"/>
    <property type="match status" value="1"/>
</dbReference>
<evidence type="ECO:0000256" key="1">
    <source>
        <dbReference type="ARBA" id="ARBA00004419"/>
    </source>
</evidence>
<organism evidence="6 7">
    <name type="scientific">Aphis glycines</name>
    <name type="common">Soybean aphid</name>
    <dbReference type="NCBI Taxonomy" id="307491"/>
    <lineage>
        <taxon>Eukaryota</taxon>
        <taxon>Metazoa</taxon>
        <taxon>Ecdysozoa</taxon>
        <taxon>Arthropoda</taxon>
        <taxon>Hexapoda</taxon>
        <taxon>Insecta</taxon>
        <taxon>Pterygota</taxon>
        <taxon>Neoptera</taxon>
        <taxon>Paraneoptera</taxon>
        <taxon>Hemiptera</taxon>
        <taxon>Sternorrhyncha</taxon>
        <taxon>Aphidomorpha</taxon>
        <taxon>Aphidoidea</taxon>
        <taxon>Aphididae</taxon>
        <taxon>Aphidini</taxon>
        <taxon>Aphis</taxon>
        <taxon>Aphis</taxon>
    </lineage>
</organism>
<dbReference type="InterPro" id="IPR001680">
    <property type="entry name" value="WD40_rpt"/>
</dbReference>
<evidence type="ECO:0000256" key="2">
    <source>
        <dbReference type="ARBA" id="ARBA00022574"/>
    </source>
</evidence>